<dbReference type="PROSITE" id="PS00518">
    <property type="entry name" value="ZF_RING_1"/>
    <property type="match status" value="1"/>
</dbReference>
<feature type="compositionally biased region" description="Basic residues" evidence="9">
    <location>
        <begin position="573"/>
        <end position="584"/>
    </location>
</feature>
<dbReference type="InterPro" id="IPR038718">
    <property type="entry name" value="SNF2-like_sf"/>
</dbReference>
<keyword evidence="5" id="KW-0378">Hydrolase</keyword>
<comment type="similarity">
    <text evidence="1">Belongs to the SNF2/RAD54 helicase family. RAD16 subfamily.</text>
</comment>
<dbReference type="GO" id="GO:0008270">
    <property type="term" value="F:zinc ion binding"/>
    <property type="evidence" value="ECO:0007669"/>
    <property type="project" value="UniProtKB-KW"/>
</dbReference>
<dbReference type="EMBL" id="OX459118">
    <property type="protein sequence ID" value="CAI9091372.1"/>
    <property type="molecule type" value="Genomic_DNA"/>
</dbReference>
<feature type="domain" description="Helicase ATP-binding" evidence="13">
    <location>
        <begin position="804"/>
        <end position="937"/>
    </location>
</feature>
<dbReference type="Pfam" id="PF00176">
    <property type="entry name" value="SNF2-rel_dom"/>
    <property type="match status" value="1"/>
</dbReference>
<dbReference type="InterPro" id="IPR036047">
    <property type="entry name" value="F-box-like_dom_sf"/>
</dbReference>
<dbReference type="GO" id="GO:0005524">
    <property type="term" value="F:ATP binding"/>
    <property type="evidence" value="ECO:0007669"/>
    <property type="project" value="UniProtKB-KW"/>
</dbReference>
<accession>A0AAV1C7J8</accession>
<dbReference type="InterPro" id="IPR011124">
    <property type="entry name" value="Znf_CW"/>
</dbReference>
<evidence type="ECO:0000256" key="3">
    <source>
        <dbReference type="ARBA" id="ARBA00022741"/>
    </source>
</evidence>
<keyword evidence="2" id="KW-0479">Metal-binding</keyword>
<dbReference type="InterPro" id="IPR049730">
    <property type="entry name" value="SNF2/RAD54-like_C"/>
</dbReference>
<evidence type="ECO:0000256" key="6">
    <source>
        <dbReference type="ARBA" id="ARBA00022833"/>
    </source>
</evidence>
<feature type="domain" description="Helicase C-terminal" evidence="14">
    <location>
        <begin position="1200"/>
        <end position="1358"/>
    </location>
</feature>
<dbReference type="Pfam" id="PF12937">
    <property type="entry name" value="F-box-like"/>
    <property type="match status" value="1"/>
</dbReference>
<dbReference type="PANTHER" id="PTHR45626">
    <property type="entry name" value="TRANSCRIPTION TERMINATION FACTOR 2-RELATED"/>
    <property type="match status" value="1"/>
</dbReference>
<evidence type="ECO:0000256" key="9">
    <source>
        <dbReference type="SAM" id="MobiDB-lite"/>
    </source>
</evidence>
<dbReference type="InterPro" id="IPR017907">
    <property type="entry name" value="Znf_RING_CS"/>
</dbReference>
<dbReference type="InterPro" id="IPR001841">
    <property type="entry name" value="Znf_RING"/>
</dbReference>
<dbReference type="InterPro" id="IPR027417">
    <property type="entry name" value="P-loop_NTPase"/>
</dbReference>
<keyword evidence="7" id="KW-0067">ATP-binding</keyword>
<feature type="compositionally biased region" description="Polar residues" evidence="9">
    <location>
        <begin position="586"/>
        <end position="595"/>
    </location>
</feature>
<evidence type="ECO:0000259" key="11">
    <source>
        <dbReference type="PROSITE" id="PS50181"/>
    </source>
</evidence>
<dbReference type="PROSITE" id="PS51194">
    <property type="entry name" value="HELICASE_CTER"/>
    <property type="match status" value="1"/>
</dbReference>
<reference evidence="15" key="1">
    <citation type="submission" date="2023-03" db="EMBL/GenBank/DDBJ databases">
        <authorList>
            <person name="Julca I."/>
        </authorList>
    </citation>
    <scope>NUCLEOTIDE SEQUENCE</scope>
</reference>
<dbReference type="CDD" id="cd18008">
    <property type="entry name" value="DEXDc_SHPRH-like"/>
    <property type="match status" value="1"/>
</dbReference>
<feature type="region of interest" description="Disordered" evidence="9">
    <location>
        <begin position="562"/>
        <end position="605"/>
    </location>
</feature>
<dbReference type="Pfam" id="PF00271">
    <property type="entry name" value="Helicase_C"/>
    <property type="match status" value="1"/>
</dbReference>
<dbReference type="CDD" id="cd09917">
    <property type="entry name" value="F-box_SF"/>
    <property type="match status" value="1"/>
</dbReference>
<dbReference type="SMART" id="SM00490">
    <property type="entry name" value="HELICc"/>
    <property type="match status" value="1"/>
</dbReference>
<dbReference type="PANTHER" id="PTHR45626:SF14">
    <property type="entry name" value="ATP-DEPENDENT DNA HELICASE (EUROFUNG)"/>
    <property type="match status" value="1"/>
</dbReference>
<dbReference type="InterPro" id="IPR014001">
    <property type="entry name" value="Helicase_ATP-bd"/>
</dbReference>
<keyword evidence="6" id="KW-0862">Zinc</keyword>
<dbReference type="Pfam" id="PF07496">
    <property type="entry name" value="zf-CW"/>
    <property type="match status" value="1"/>
</dbReference>
<dbReference type="SMART" id="SM00487">
    <property type="entry name" value="DEXDc"/>
    <property type="match status" value="1"/>
</dbReference>
<organism evidence="15 16">
    <name type="scientific">Oldenlandia corymbosa var. corymbosa</name>
    <dbReference type="NCBI Taxonomy" id="529605"/>
    <lineage>
        <taxon>Eukaryota</taxon>
        <taxon>Viridiplantae</taxon>
        <taxon>Streptophyta</taxon>
        <taxon>Embryophyta</taxon>
        <taxon>Tracheophyta</taxon>
        <taxon>Spermatophyta</taxon>
        <taxon>Magnoliopsida</taxon>
        <taxon>eudicotyledons</taxon>
        <taxon>Gunneridae</taxon>
        <taxon>Pentapetalae</taxon>
        <taxon>asterids</taxon>
        <taxon>lamiids</taxon>
        <taxon>Gentianales</taxon>
        <taxon>Rubiaceae</taxon>
        <taxon>Rubioideae</taxon>
        <taxon>Spermacoceae</taxon>
        <taxon>Hedyotis-Oldenlandia complex</taxon>
        <taxon>Oldenlandia</taxon>
    </lineage>
</organism>
<evidence type="ECO:0000259" key="13">
    <source>
        <dbReference type="PROSITE" id="PS51192"/>
    </source>
</evidence>
<evidence type="ECO:0000256" key="7">
    <source>
        <dbReference type="ARBA" id="ARBA00022840"/>
    </source>
</evidence>
<dbReference type="GO" id="GO:0008094">
    <property type="term" value="F:ATP-dependent activity, acting on DNA"/>
    <property type="evidence" value="ECO:0007669"/>
    <property type="project" value="TreeGrafter"/>
</dbReference>
<dbReference type="SUPFAM" id="SSF52540">
    <property type="entry name" value="P-loop containing nucleoside triphosphate hydrolases"/>
    <property type="match status" value="3"/>
</dbReference>
<dbReference type="Gene3D" id="3.40.50.10810">
    <property type="entry name" value="Tandem AAA-ATPase domain"/>
    <property type="match status" value="1"/>
</dbReference>
<dbReference type="PROSITE" id="PS50089">
    <property type="entry name" value="ZF_RING_2"/>
    <property type="match status" value="1"/>
</dbReference>
<dbReference type="InterPro" id="IPR050628">
    <property type="entry name" value="SNF2_RAD54_helicase_TF"/>
</dbReference>
<protein>
    <submittedName>
        <fullName evidence="15">OLC1v1026393C2</fullName>
    </submittedName>
</protein>
<feature type="domain" description="F-box" evidence="11">
    <location>
        <begin position="310"/>
        <end position="346"/>
    </location>
</feature>
<dbReference type="SUPFAM" id="SSF81383">
    <property type="entry name" value="F-box domain"/>
    <property type="match status" value="1"/>
</dbReference>
<dbReference type="InterPro" id="IPR000330">
    <property type="entry name" value="SNF2_N"/>
</dbReference>
<dbReference type="InterPro" id="IPR001650">
    <property type="entry name" value="Helicase_C-like"/>
</dbReference>
<dbReference type="PROSITE" id="PS51050">
    <property type="entry name" value="ZF_CW"/>
    <property type="match status" value="1"/>
</dbReference>
<proteinExistence type="inferred from homology"/>
<dbReference type="GO" id="GO:0006281">
    <property type="term" value="P:DNA repair"/>
    <property type="evidence" value="ECO:0007669"/>
    <property type="project" value="TreeGrafter"/>
</dbReference>
<evidence type="ECO:0000256" key="2">
    <source>
        <dbReference type="ARBA" id="ARBA00022723"/>
    </source>
</evidence>
<evidence type="ECO:0000259" key="14">
    <source>
        <dbReference type="PROSITE" id="PS51194"/>
    </source>
</evidence>
<dbReference type="InterPro" id="IPR001810">
    <property type="entry name" value="F-box_dom"/>
</dbReference>
<dbReference type="GO" id="GO:0005634">
    <property type="term" value="C:nucleus"/>
    <property type="evidence" value="ECO:0007669"/>
    <property type="project" value="TreeGrafter"/>
</dbReference>
<dbReference type="PROSITE" id="PS50181">
    <property type="entry name" value="FBOX"/>
    <property type="match status" value="1"/>
</dbReference>
<feature type="domain" description="CW-type" evidence="12">
    <location>
        <begin position="618"/>
        <end position="669"/>
    </location>
</feature>
<dbReference type="Proteomes" id="UP001161247">
    <property type="component" value="Chromosome 1"/>
</dbReference>
<dbReference type="CDD" id="cd16449">
    <property type="entry name" value="RING-HC"/>
    <property type="match status" value="1"/>
</dbReference>
<name>A0AAV1C7J8_OLDCO</name>
<keyword evidence="3" id="KW-0547">Nucleotide-binding</keyword>
<dbReference type="GO" id="GO:0016787">
    <property type="term" value="F:hydrolase activity"/>
    <property type="evidence" value="ECO:0007669"/>
    <property type="project" value="UniProtKB-KW"/>
</dbReference>
<evidence type="ECO:0000313" key="16">
    <source>
        <dbReference type="Proteomes" id="UP001161247"/>
    </source>
</evidence>
<feature type="domain" description="RING-type" evidence="10">
    <location>
        <begin position="1100"/>
        <end position="1133"/>
    </location>
</feature>
<keyword evidence="4 8" id="KW-0863">Zinc-finger</keyword>
<evidence type="ECO:0000256" key="4">
    <source>
        <dbReference type="ARBA" id="ARBA00022771"/>
    </source>
</evidence>
<dbReference type="Gene3D" id="3.30.40.100">
    <property type="match status" value="1"/>
</dbReference>
<evidence type="ECO:0000256" key="8">
    <source>
        <dbReference type="PROSITE-ProRule" id="PRU00175"/>
    </source>
</evidence>
<dbReference type="Gene3D" id="3.40.50.300">
    <property type="entry name" value="P-loop containing nucleotide triphosphate hydrolases"/>
    <property type="match status" value="1"/>
</dbReference>
<dbReference type="PROSITE" id="PS51192">
    <property type="entry name" value="HELICASE_ATP_BIND_1"/>
    <property type="match status" value="1"/>
</dbReference>
<evidence type="ECO:0000259" key="10">
    <source>
        <dbReference type="PROSITE" id="PS50089"/>
    </source>
</evidence>
<keyword evidence="16" id="KW-1185">Reference proteome</keyword>
<evidence type="ECO:0000256" key="1">
    <source>
        <dbReference type="ARBA" id="ARBA00008438"/>
    </source>
</evidence>
<gene>
    <name evidence="15" type="ORF">OLC1_LOCUS3315</name>
</gene>
<evidence type="ECO:0000313" key="15">
    <source>
        <dbReference type="EMBL" id="CAI9091372.1"/>
    </source>
</evidence>
<dbReference type="CDD" id="cd18793">
    <property type="entry name" value="SF2_C_SNF"/>
    <property type="match status" value="1"/>
</dbReference>
<evidence type="ECO:0000256" key="5">
    <source>
        <dbReference type="ARBA" id="ARBA00022801"/>
    </source>
</evidence>
<sequence>MVEEFEGAAASELVIFCAIAAADNYLSYAIKLDIEECNCCLSVSNSPSAQLRPSLDALLKIKKYFCDSDMDNSNGVADHVPNHRLCGFLRTVLKIAPTPSPQTHPPIHTRCYPYANNSDIQFVCDNDVVLLPIALASKEKGQNPSTTPSSKKRWTRIGMVNGSLSVVHQLRVLLMNKCLSIIARVIGVSVHEDEIWVVVLVDVYLLVAAWSGWQFPKCGPIASALFKHLSCDWKTRHCLLAGSNPGLTDDCGIWDVPDCHAIGCKHQCSIPEAPNRKFFELDEIFRSLPSVVTTDSLDTSIITPADTSCETGIWSVPDDILIPILTTLRPVDLVRVAATCHRLRSLTAPIIPCVKLKLFPHQQAAVTWMLQREREPEVFQHPLFMPFTTEDGFDFYVCAVSGKIVTGTVPSIVDARGGMFCDEPGLGKTITALSLILKTQGTLADPPDGVQVVWCAHNFDQRCGYYEVSTQDIGSDGVSESDRVMCLNPRRGQFNQDDLTPSLNSEICTPQKLPLADEKSGVINGSYTNSGILSEKARMGTRTSSDTFRNHSQTKRNLLNEYEEASESPLCKQTRRSVMKRKHASGGSNLNSSHVCNGDLDGSSSKRKRAKITYTDHILENETWVQCDGCGKWRKLVDGSAADSSRAWFCRMNSDPLHQECSAPEEKWNYESVTCLPGFCTKGTPGGLEENVSFFISVLKEHKKLLSSKTKKILTWLAKLSPEQLSEMETIGLAHPASLIPLSDAAYEYHFIFQAFGLIKRVEKRVTRWYYPENLTNLVFDLVALRSSLCEPLDSLRFYLSRATLIVVPANLVDHWRVQIEKHVRPGQLRVYVWGDNRKPGQKPSSHHLAWDYDIVLTTFSRLSAEWSPKKRSALMEVHWLRVILDEGHTLGSSLNVTNKLQMAVFMRASSRWVLTGTPTPNTPNSQLSHLHPVLKFLHEEVYGLNQKSWEDGILKPFEAEMEEGRLRLMQLLQRCMISARKADLKTIPPCIKKITFIDFTIEHAKSYNQLVETVRRNILLADWNDPSHVESLLNPKQWKSRSATVRNIRLSCCVAGHVRVSDAGQDIQETMDALQETGLVPHSEEYEIIKYHIRHGGNCMRCKEWCRLPVITPCRHLLCLDCVSLDSQMCPLAGCSFLYEMQSPDTRTRPENPNPKWPVPKDLIELQPSYKQALLDEWHPDWKLTSSSKVTYLVHQLKHLLEFNGRLQQDDSMEFGSFSTDSWPDKVIVFSQFLEHIHVIEQQLAIGGIRFVSMYSPMSSSKKMKSLATFQNDANCMVLLMDGSAALGLDLSFVTHVYLMEPIWDKSMEEQVISRAHRMGAKRPIHVETLAMRGTIEEQMLRFLDNDDCRSLLKDEFVKYDGDGARVHRTLHDFAESNYLAHLRFVQTESKA</sequence>
<evidence type="ECO:0000259" key="12">
    <source>
        <dbReference type="PROSITE" id="PS51050"/>
    </source>
</evidence>